<protein>
    <submittedName>
        <fullName evidence="1">Alpha/beta hydrolase family protein</fullName>
    </submittedName>
</protein>
<evidence type="ECO:0000313" key="2">
    <source>
        <dbReference type="Proteomes" id="UP000677668"/>
    </source>
</evidence>
<organism evidence="1 2">
    <name type="scientific">Chloracidobacterium sp. N</name>
    <dbReference type="NCBI Taxonomy" id="2821540"/>
    <lineage>
        <taxon>Bacteria</taxon>
        <taxon>Pseudomonadati</taxon>
        <taxon>Acidobacteriota</taxon>
        <taxon>Terriglobia</taxon>
        <taxon>Terriglobales</taxon>
        <taxon>Acidobacteriaceae</taxon>
        <taxon>Chloracidobacterium</taxon>
        <taxon>Chloracidobacterium aggregatum</taxon>
    </lineage>
</organism>
<dbReference type="EMBL" id="CP072642">
    <property type="protein sequence ID" value="QUV94410.1"/>
    <property type="molecule type" value="Genomic_DNA"/>
</dbReference>
<dbReference type="InterPro" id="IPR019149">
    <property type="entry name" value="ABHD18"/>
</dbReference>
<dbReference type="RefSeq" id="WP_211422705.1">
    <property type="nucleotide sequence ID" value="NZ_CP072642.1"/>
</dbReference>
<dbReference type="Proteomes" id="UP000677668">
    <property type="component" value="Chromosome 1"/>
</dbReference>
<dbReference type="Pfam" id="PF09752">
    <property type="entry name" value="ABHD18"/>
    <property type="match status" value="1"/>
</dbReference>
<reference evidence="1 2" key="1">
    <citation type="submission" date="2021-03" db="EMBL/GenBank/DDBJ databases">
        <title>Genomic and phenotypic characterization of Chloracidobacterium isolates provides evidence for multiple species.</title>
        <authorList>
            <person name="Saini M.K."/>
            <person name="Costas A.M.G."/>
            <person name="Tank M."/>
            <person name="Bryant D.A."/>
        </authorList>
    </citation>
    <scope>NUCLEOTIDE SEQUENCE [LARGE SCALE GENOMIC DNA]</scope>
    <source>
        <strain evidence="1 2">N</strain>
    </source>
</reference>
<dbReference type="PANTHER" id="PTHR13617:SF14">
    <property type="entry name" value="PROTEIN ABHD18"/>
    <property type="match status" value="1"/>
</dbReference>
<gene>
    <name evidence="1" type="ORF">J8C05_02900</name>
</gene>
<dbReference type="InterPro" id="IPR029058">
    <property type="entry name" value="AB_hydrolase_fold"/>
</dbReference>
<evidence type="ECO:0000313" key="1">
    <source>
        <dbReference type="EMBL" id="QUV94410.1"/>
    </source>
</evidence>
<keyword evidence="2" id="KW-1185">Reference proteome</keyword>
<keyword evidence="1" id="KW-0378">Hydrolase</keyword>
<dbReference type="PANTHER" id="PTHR13617">
    <property type="entry name" value="PROTEIN ABHD18"/>
    <property type="match status" value="1"/>
</dbReference>
<sequence length="383" mass="43896">MLKRLIQSWELRLSKVDRHRRASPFAWGLDHLTSHSEHLPAPLPVADFPHPPDFLREYVRQTLAAGERFFAPPPLAQWHLHDGWLTFPSSIQTPDEPNNLAWARYFPVRERPGATTRPPVVLVLPQWNADYASHVSVCQGLNAFGIASVRLSLPYHGSRRPVHQVRADYMVSPNLGRTLQAVRQAVHEVRLVLDWLESQGYHRFGIIGTSIGSCVAFLAYAFDPRLQVAAFNHVSSYFADVVWTGISTSHVRAGLEQHVTRHDLREYWLPISPFPYIERLGRPENRSKKTLLIAARYDLTFLPHLTRHALSEFERHRAPYTSAWMYCGHYTTGETPFKFHDGYLMINHMRKHLNPGGHVVRQALKSQLPAVLRPRSRALRPPA</sequence>
<proteinExistence type="predicted"/>
<accession>A0ABX8B3V6</accession>
<dbReference type="Gene3D" id="3.40.50.1820">
    <property type="entry name" value="alpha/beta hydrolase"/>
    <property type="match status" value="1"/>
</dbReference>
<dbReference type="NCBIfam" id="NF047337">
    <property type="entry name" value="hydrolase_RcgR"/>
    <property type="match status" value="1"/>
</dbReference>
<name>A0ABX8B3V6_9BACT</name>
<dbReference type="InterPro" id="IPR058111">
    <property type="entry name" value="RcgR-like"/>
</dbReference>
<dbReference type="SUPFAM" id="SSF53474">
    <property type="entry name" value="alpha/beta-Hydrolases"/>
    <property type="match status" value="1"/>
</dbReference>
<dbReference type="GO" id="GO:0016787">
    <property type="term" value="F:hydrolase activity"/>
    <property type="evidence" value="ECO:0007669"/>
    <property type="project" value="UniProtKB-KW"/>
</dbReference>